<dbReference type="EMBL" id="RHHS01000009">
    <property type="protein sequence ID" value="RNB60804.1"/>
    <property type="molecule type" value="Genomic_DNA"/>
</dbReference>
<evidence type="ECO:0000313" key="1">
    <source>
        <dbReference type="EMBL" id="RNB60804.1"/>
    </source>
</evidence>
<accession>A0A3M8BBG1</accession>
<name>A0A3M8BBG1_9BACL</name>
<keyword evidence="2" id="KW-1185">Reference proteome</keyword>
<evidence type="ECO:0008006" key="3">
    <source>
        <dbReference type="Google" id="ProtNLM"/>
    </source>
</evidence>
<dbReference type="RefSeq" id="WP_122903234.1">
    <property type="nucleotide sequence ID" value="NZ_RHHS01000009.1"/>
</dbReference>
<dbReference type="Proteomes" id="UP000268829">
    <property type="component" value="Unassembled WGS sequence"/>
</dbReference>
<dbReference type="OrthoDB" id="1653343at2"/>
<reference evidence="1 2" key="1">
    <citation type="submission" date="2018-10" db="EMBL/GenBank/DDBJ databases">
        <title>Phylogenomics of Brevibacillus.</title>
        <authorList>
            <person name="Dunlap C."/>
        </authorList>
    </citation>
    <scope>NUCLEOTIDE SEQUENCE [LARGE SCALE GENOMIC DNA]</scope>
    <source>
        <strain evidence="1 2">DSM 100115</strain>
    </source>
</reference>
<proteinExistence type="predicted"/>
<dbReference type="AlphaFoldDB" id="A0A3M8BBG1"/>
<gene>
    <name evidence="1" type="ORF">EDM57_02710</name>
</gene>
<sequence length="318" mass="35059">MRLWQRTMATIVWSGAILMASGLGVAPVHANVLPSQSQSYATVALLQPQHNIPFSVQFTDGFWVKVTNLQTKAVSTFDLSANKATYLHQGIYQANGKLQKPTNGYVQKLVELVPFRDAKGNLRWMGKQNIWGVNNQDHIAVATSVWNIVDQKPQLLGVTLEKTDVDNLPSPDVSINSGFSMKSDSTFVLDTKYADVTGDGIKDHIFLVGDKMGLAMNQTAENLRIVVREGKNNQQTFVSVGTRDKGLLPKLHITDGNNDQVKDILVTMPTAAGHVYSQITWKGNRPTPVVDQDQLNNRSLYQPVIGAYGEAVAMKRVK</sequence>
<comment type="caution">
    <text evidence="1">The sequence shown here is derived from an EMBL/GenBank/DDBJ whole genome shotgun (WGS) entry which is preliminary data.</text>
</comment>
<organism evidence="1 2">
    <name type="scientific">Brevibacillus gelatini</name>
    <dbReference type="NCBI Taxonomy" id="1655277"/>
    <lineage>
        <taxon>Bacteria</taxon>
        <taxon>Bacillati</taxon>
        <taxon>Bacillota</taxon>
        <taxon>Bacilli</taxon>
        <taxon>Bacillales</taxon>
        <taxon>Paenibacillaceae</taxon>
        <taxon>Brevibacillus</taxon>
    </lineage>
</organism>
<evidence type="ECO:0000313" key="2">
    <source>
        <dbReference type="Proteomes" id="UP000268829"/>
    </source>
</evidence>
<protein>
    <recommendedName>
        <fullName evidence="3">VCBS repeat-containing protein</fullName>
    </recommendedName>
</protein>